<keyword evidence="2" id="KW-1185">Reference proteome</keyword>
<proteinExistence type="predicted"/>
<comment type="caution">
    <text evidence="1">The sequence shown here is derived from an EMBL/GenBank/DDBJ whole genome shotgun (WGS) entry which is preliminary data.</text>
</comment>
<evidence type="ECO:0000313" key="2">
    <source>
        <dbReference type="Proteomes" id="UP000759537"/>
    </source>
</evidence>
<sequence>MRSLAEWTNIAFEIHQSRHKRCIVQLKWATLYTTVISRFIHFSCAMPSGGAHGRVVRCDLRSDTAAQDAMSNDANPLTRVPWSNGPNATMVSSWFCNYSPRALAHLTLRPNISRLRSDRIRFQNATLIVVVSESSRRPSAPKRALGDVGLSERSDLL</sequence>
<dbReference type="Proteomes" id="UP000759537">
    <property type="component" value="Unassembled WGS sequence"/>
</dbReference>
<protein>
    <submittedName>
        <fullName evidence="1">Uncharacterized protein</fullName>
    </submittedName>
</protein>
<dbReference type="EMBL" id="WHVB01000008">
    <property type="protein sequence ID" value="KAF8480399.1"/>
    <property type="molecule type" value="Genomic_DNA"/>
</dbReference>
<evidence type="ECO:0000313" key="1">
    <source>
        <dbReference type="EMBL" id="KAF8480399.1"/>
    </source>
</evidence>
<name>A0A9P5MWP1_9AGAM</name>
<reference evidence="1" key="2">
    <citation type="journal article" date="2020" name="Nat. Commun.">
        <title>Large-scale genome sequencing of mycorrhizal fungi provides insights into the early evolution of symbiotic traits.</title>
        <authorList>
            <person name="Miyauchi S."/>
            <person name="Kiss E."/>
            <person name="Kuo A."/>
            <person name="Drula E."/>
            <person name="Kohler A."/>
            <person name="Sanchez-Garcia M."/>
            <person name="Morin E."/>
            <person name="Andreopoulos B."/>
            <person name="Barry K.W."/>
            <person name="Bonito G."/>
            <person name="Buee M."/>
            <person name="Carver A."/>
            <person name="Chen C."/>
            <person name="Cichocki N."/>
            <person name="Clum A."/>
            <person name="Culley D."/>
            <person name="Crous P.W."/>
            <person name="Fauchery L."/>
            <person name="Girlanda M."/>
            <person name="Hayes R.D."/>
            <person name="Keri Z."/>
            <person name="LaButti K."/>
            <person name="Lipzen A."/>
            <person name="Lombard V."/>
            <person name="Magnuson J."/>
            <person name="Maillard F."/>
            <person name="Murat C."/>
            <person name="Nolan M."/>
            <person name="Ohm R.A."/>
            <person name="Pangilinan J."/>
            <person name="Pereira M.F."/>
            <person name="Perotto S."/>
            <person name="Peter M."/>
            <person name="Pfister S."/>
            <person name="Riley R."/>
            <person name="Sitrit Y."/>
            <person name="Stielow J.B."/>
            <person name="Szollosi G."/>
            <person name="Zifcakova L."/>
            <person name="Stursova M."/>
            <person name="Spatafora J.W."/>
            <person name="Tedersoo L."/>
            <person name="Vaario L.M."/>
            <person name="Yamada A."/>
            <person name="Yan M."/>
            <person name="Wang P."/>
            <person name="Xu J."/>
            <person name="Bruns T."/>
            <person name="Baldrian P."/>
            <person name="Vilgalys R."/>
            <person name="Dunand C."/>
            <person name="Henrissat B."/>
            <person name="Grigoriev I.V."/>
            <person name="Hibbett D."/>
            <person name="Nagy L.G."/>
            <person name="Martin F.M."/>
        </authorList>
    </citation>
    <scope>NUCLEOTIDE SEQUENCE</scope>
    <source>
        <strain evidence="1">Prilba</strain>
    </source>
</reference>
<gene>
    <name evidence="1" type="ORF">DFH94DRAFT_474783</name>
</gene>
<organism evidence="1 2">
    <name type="scientific">Russula ochroleuca</name>
    <dbReference type="NCBI Taxonomy" id="152965"/>
    <lineage>
        <taxon>Eukaryota</taxon>
        <taxon>Fungi</taxon>
        <taxon>Dikarya</taxon>
        <taxon>Basidiomycota</taxon>
        <taxon>Agaricomycotina</taxon>
        <taxon>Agaricomycetes</taxon>
        <taxon>Russulales</taxon>
        <taxon>Russulaceae</taxon>
        <taxon>Russula</taxon>
    </lineage>
</organism>
<dbReference type="AlphaFoldDB" id="A0A9P5MWP1"/>
<reference evidence="1" key="1">
    <citation type="submission" date="2019-10" db="EMBL/GenBank/DDBJ databases">
        <authorList>
            <consortium name="DOE Joint Genome Institute"/>
            <person name="Kuo A."/>
            <person name="Miyauchi S."/>
            <person name="Kiss E."/>
            <person name="Drula E."/>
            <person name="Kohler A."/>
            <person name="Sanchez-Garcia M."/>
            <person name="Andreopoulos B."/>
            <person name="Barry K.W."/>
            <person name="Bonito G."/>
            <person name="Buee M."/>
            <person name="Carver A."/>
            <person name="Chen C."/>
            <person name="Cichocki N."/>
            <person name="Clum A."/>
            <person name="Culley D."/>
            <person name="Crous P.W."/>
            <person name="Fauchery L."/>
            <person name="Girlanda M."/>
            <person name="Hayes R."/>
            <person name="Keri Z."/>
            <person name="LaButti K."/>
            <person name="Lipzen A."/>
            <person name="Lombard V."/>
            <person name="Magnuson J."/>
            <person name="Maillard F."/>
            <person name="Morin E."/>
            <person name="Murat C."/>
            <person name="Nolan M."/>
            <person name="Ohm R."/>
            <person name="Pangilinan J."/>
            <person name="Pereira M."/>
            <person name="Perotto S."/>
            <person name="Peter M."/>
            <person name="Riley R."/>
            <person name="Sitrit Y."/>
            <person name="Stielow B."/>
            <person name="Szollosi G."/>
            <person name="Zifcakova L."/>
            <person name="Stursova M."/>
            <person name="Spatafora J.W."/>
            <person name="Tedersoo L."/>
            <person name="Vaario L.-M."/>
            <person name="Yamada A."/>
            <person name="Yan M."/>
            <person name="Wang P."/>
            <person name="Xu J."/>
            <person name="Bruns T."/>
            <person name="Baldrian P."/>
            <person name="Vilgalys R."/>
            <person name="Henrissat B."/>
            <person name="Grigoriev I.V."/>
            <person name="Hibbett D."/>
            <person name="Nagy L.G."/>
            <person name="Martin F.M."/>
        </authorList>
    </citation>
    <scope>NUCLEOTIDE SEQUENCE</scope>
    <source>
        <strain evidence="1">Prilba</strain>
    </source>
</reference>
<accession>A0A9P5MWP1</accession>